<sequence>MKQIIILAVGVCIGVLLSLVYANKDKNIDKSSLSVRSAYIEIMPEKLDEFLQSVKTGMKTSVQSEDGVLALYAISDKNDPTKITFFEIYKDEAAYVSHIGSEHFKRYIGQTKDLVTKKVLSQVEAVELQAKGVKFE</sequence>
<reference evidence="3" key="1">
    <citation type="journal article" date="2014" name="Genome Announc.">
        <title>Complete Genome Sequence of Campylobacter iguaniorum Strain 1485ET, Isolated from a Bearded Dragon (Pogona vitticeps).</title>
        <authorList>
            <person name="Gilbert M.J."/>
            <person name="Miller W.G."/>
            <person name="Yee E."/>
            <person name="Kik M."/>
            <person name="Wagenaar J.A."/>
            <person name="Duim B."/>
        </authorList>
    </citation>
    <scope>NUCLEOTIDE SEQUENCE [LARGE SCALE GENOMIC DNA]</scope>
    <source>
        <strain evidence="3">1485E</strain>
    </source>
</reference>
<gene>
    <name evidence="2" type="ORF">CIG1485E_1572</name>
</gene>
<dbReference type="InterPro" id="IPR007138">
    <property type="entry name" value="ABM_dom"/>
</dbReference>
<keyword evidence="3" id="KW-1185">Reference proteome</keyword>
<dbReference type="HOGENOM" id="CLU_131496_0_3_7"/>
<organism evidence="2 3">
    <name type="scientific">Campylobacter iguaniorum</name>
    <dbReference type="NCBI Taxonomy" id="1244531"/>
    <lineage>
        <taxon>Bacteria</taxon>
        <taxon>Pseudomonadati</taxon>
        <taxon>Campylobacterota</taxon>
        <taxon>Epsilonproteobacteria</taxon>
        <taxon>Campylobacterales</taxon>
        <taxon>Campylobacteraceae</taxon>
        <taxon>Campylobacter</taxon>
    </lineage>
</organism>
<accession>A0A076FHX7</accession>
<dbReference type="Proteomes" id="UP000028486">
    <property type="component" value="Chromosome"/>
</dbReference>
<dbReference type="STRING" id="1244531.CIG2463D_1769"/>
<dbReference type="GO" id="GO:0004497">
    <property type="term" value="F:monooxygenase activity"/>
    <property type="evidence" value="ECO:0007669"/>
    <property type="project" value="UniProtKB-KW"/>
</dbReference>
<evidence type="ECO:0000313" key="3">
    <source>
        <dbReference type="Proteomes" id="UP000028486"/>
    </source>
</evidence>
<dbReference type="Gene3D" id="3.30.70.100">
    <property type="match status" value="1"/>
</dbReference>
<dbReference type="KEGG" id="caj:CIG1485E_1572"/>
<dbReference type="Pfam" id="PF03992">
    <property type="entry name" value="ABM"/>
    <property type="match status" value="1"/>
</dbReference>
<dbReference type="SUPFAM" id="SSF54909">
    <property type="entry name" value="Dimeric alpha+beta barrel"/>
    <property type="match status" value="1"/>
</dbReference>
<dbReference type="eggNOG" id="COG1359">
    <property type="taxonomic scope" value="Bacteria"/>
</dbReference>
<protein>
    <submittedName>
        <fullName evidence="2">Antibiotic biosynthesis monooxygenase domain protein</fullName>
    </submittedName>
</protein>
<keyword evidence="2" id="KW-0560">Oxidoreductase</keyword>
<dbReference type="PROSITE" id="PS51725">
    <property type="entry name" value="ABM"/>
    <property type="match status" value="1"/>
</dbReference>
<dbReference type="InterPro" id="IPR011008">
    <property type="entry name" value="Dimeric_a/b-barrel"/>
</dbReference>
<evidence type="ECO:0000259" key="1">
    <source>
        <dbReference type="PROSITE" id="PS51725"/>
    </source>
</evidence>
<keyword evidence="2" id="KW-0503">Monooxygenase</keyword>
<dbReference type="PANTHER" id="PTHR33336:SF3">
    <property type="entry name" value="ABM DOMAIN-CONTAINING PROTEIN"/>
    <property type="match status" value="1"/>
</dbReference>
<dbReference type="RefSeq" id="WP_235183848.1">
    <property type="nucleotide sequence ID" value="NZ_CP009043.1"/>
</dbReference>
<dbReference type="InterPro" id="IPR050744">
    <property type="entry name" value="AI-2_Isomerase_LsrG"/>
</dbReference>
<feature type="domain" description="ABM" evidence="1">
    <location>
        <begin position="34"/>
        <end position="123"/>
    </location>
</feature>
<evidence type="ECO:0000313" key="2">
    <source>
        <dbReference type="EMBL" id="AII15394.1"/>
    </source>
</evidence>
<name>A0A076FHX7_9BACT</name>
<proteinExistence type="predicted"/>
<dbReference type="PANTHER" id="PTHR33336">
    <property type="entry name" value="QUINOL MONOOXYGENASE YGIN-RELATED"/>
    <property type="match status" value="1"/>
</dbReference>
<dbReference type="AlphaFoldDB" id="A0A076FHX7"/>
<dbReference type="EMBL" id="CP009043">
    <property type="protein sequence ID" value="AII15394.1"/>
    <property type="molecule type" value="Genomic_DNA"/>
</dbReference>